<evidence type="ECO:0000256" key="7">
    <source>
        <dbReference type="SAM" id="SignalP"/>
    </source>
</evidence>
<feature type="chain" id="PRO_5045131932" evidence="7">
    <location>
        <begin position="22"/>
        <end position="458"/>
    </location>
</feature>
<evidence type="ECO:0000259" key="8">
    <source>
        <dbReference type="Pfam" id="PF01435"/>
    </source>
</evidence>
<dbReference type="PANTHER" id="PTHR22726:SF24">
    <property type="entry name" value="M48 FAMILY METALLOPEPTIDASE"/>
    <property type="match status" value="1"/>
</dbReference>
<feature type="signal peptide" evidence="7">
    <location>
        <begin position="1"/>
        <end position="21"/>
    </location>
</feature>
<dbReference type="InterPro" id="IPR051156">
    <property type="entry name" value="Mito/Outer_Membr_Metalloprot"/>
</dbReference>
<keyword evidence="5" id="KW-0862">Zinc</keyword>
<dbReference type="InterPro" id="IPR001915">
    <property type="entry name" value="Peptidase_M48"/>
</dbReference>
<evidence type="ECO:0000256" key="4">
    <source>
        <dbReference type="ARBA" id="ARBA00022801"/>
    </source>
</evidence>
<evidence type="ECO:0000313" key="9">
    <source>
        <dbReference type="EMBL" id="MCX2975286.1"/>
    </source>
</evidence>
<protein>
    <submittedName>
        <fullName evidence="9">Peptidase M48</fullName>
    </submittedName>
</protein>
<organism evidence="9 10">
    <name type="scientific">Candidatus Seongchinamella marina</name>
    <dbReference type="NCBI Taxonomy" id="2518990"/>
    <lineage>
        <taxon>Bacteria</taxon>
        <taxon>Pseudomonadati</taxon>
        <taxon>Pseudomonadota</taxon>
        <taxon>Gammaproteobacteria</taxon>
        <taxon>Cellvibrionales</taxon>
        <taxon>Halieaceae</taxon>
        <taxon>Seongchinamella</taxon>
    </lineage>
</organism>
<evidence type="ECO:0000256" key="6">
    <source>
        <dbReference type="ARBA" id="ARBA00023049"/>
    </source>
</evidence>
<reference evidence="9" key="1">
    <citation type="submission" date="2019-02" db="EMBL/GenBank/DDBJ databases">
        <authorList>
            <person name="Li S.-H."/>
        </authorList>
    </citation>
    <scope>NUCLEOTIDE SEQUENCE</scope>
    <source>
        <strain evidence="9">IMCC8485</strain>
    </source>
</reference>
<keyword evidence="4" id="KW-0378">Hydrolase</keyword>
<sequence length="458" mass="50203">MRLPVVLLLLTIVFAASNSMGASKGEEEHQKIIDSGQIYDDPELQAYINRIGQSLVANSDKPKGKFTFTVLDSGVINAFAAPNGFIYVSRGLLPFMDSEEELAGVIGHEIGHVTGNHHGRRGRADITSKIVATTAYILTGSGDLAEASTMYGAELISGFGRDMELEADGLGAEYMYKTGYDPQALLEVIGVLKDQEQFQRVKARATGKPAGTYHGLYASHPRNDKRLQTVIRKAGELDLDEYVESPEQAGEFRRHIEGLVWGESVQGQREENRYYHSKLAFTFEHPEGWSVKSSSKAVVASSADGRTSLTITLRRKDSSKTPESVLKSSASGDFSEAAALEQAGLQGYCAIASSNGVAKRLAVIDYNYTYLLQGESADFAANDPVLLEIIKSFRPTHPKEKQAGTPRYIHYIQVPRGATFASIASSIRIPYAEDQLRLLNGMYPRGEPRTGDWIKVIR</sequence>
<keyword evidence="6" id="KW-0482">Metalloprotease</keyword>
<comment type="cofactor">
    <cofactor evidence="1">
        <name>Zn(2+)</name>
        <dbReference type="ChEBI" id="CHEBI:29105"/>
    </cofactor>
</comment>
<evidence type="ECO:0000256" key="1">
    <source>
        <dbReference type="ARBA" id="ARBA00001947"/>
    </source>
</evidence>
<proteinExistence type="predicted"/>
<dbReference type="PANTHER" id="PTHR22726">
    <property type="entry name" value="METALLOENDOPEPTIDASE OMA1"/>
    <property type="match status" value="1"/>
</dbReference>
<evidence type="ECO:0000256" key="5">
    <source>
        <dbReference type="ARBA" id="ARBA00022833"/>
    </source>
</evidence>
<gene>
    <name evidence="9" type="ORF">EYC87_17025</name>
</gene>
<keyword evidence="7" id="KW-0732">Signal</keyword>
<feature type="domain" description="Peptidase M48" evidence="8">
    <location>
        <begin position="43"/>
        <end position="230"/>
    </location>
</feature>
<name>A0ABT3T0D4_9GAMM</name>
<keyword evidence="10" id="KW-1185">Reference proteome</keyword>
<keyword evidence="2" id="KW-0645">Protease</keyword>
<evidence type="ECO:0000256" key="2">
    <source>
        <dbReference type="ARBA" id="ARBA00022670"/>
    </source>
</evidence>
<dbReference type="Gene3D" id="3.30.2010.10">
    <property type="entry name" value="Metalloproteases ('zincins'), catalytic domain"/>
    <property type="match status" value="1"/>
</dbReference>
<evidence type="ECO:0000313" key="10">
    <source>
        <dbReference type="Proteomes" id="UP001143307"/>
    </source>
</evidence>
<dbReference type="RefSeq" id="WP_279253933.1">
    <property type="nucleotide sequence ID" value="NZ_SHNP01000007.1"/>
</dbReference>
<keyword evidence="3" id="KW-0479">Metal-binding</keyword>
<accession>A0ABT3T0D4</accession>
<comment type="caution">
    <text evidence="9">The sequence shown here is derived from an EMBL/GenBank/DDBJ whole genome shotgun (WGS) entry which is preliminary data.</text>
</comment>
<evidence type="ECO:0000256" key="3">
    <source>
        <dbReference type="ARBA" id="ARBA00022723"/>
    </source>
</evidence>
<dbReference type="Pfam" id="PF01435">
    <property type="entry name" value="Peptidase_M48"/>
    <property type="match status" value="1"/>
</dbReference>
<dbReference type="Proteomes" id="UP001143307">
    <property type="component" value="Unassembled WGS sequence"/>
</dbReference>
<dbReference type="EMBL" id="SHNP01000007">
    <property type="protein sequence ID" value="MCX2975286.1"/>
    <property type="molecule type" value="Genomic_DNA"/>
</dbReference>